<evidence type="ECO:0000256" key="1">
    <source>
        <dbReference type="SAM" id="SignalP"/>
    </source>
</evidence>
<name>A0A7W9WDS2_9BACT</name>
<dbReference type="Proteomes" id="UP000532746">
    <property type="component" value="Unassembled WGS sequence"/>
</dbReference>
<protein>
    <recommendedName>
        <fullName evidence="2">Glycoamylase-like domain-containing protein</fullName>
    </recommendedName>
</protein>
<gene>
    <name evidence="3" type="ORF">HNQ93_002807</name>
</gene>
<proteinExistence type="predicted"/>
<dbReference type="InterPro" id="IPR019282">
    <property type="entry name" value="Glycoamylase-like_cons_dom"/>
</dbReference>
<feature type="chain" id="PRO_5031248636" description="Glycoamylase-like domain-containing protein" evidence="1">
    <location>
        <begin position="22"/>
        <end position="459"/>
    </location>
</feature>
<accession>A0A7W9WDS2</accession>
<keyword evidence="4" id="KW-1185">Reference proteome</keyword>
<comment type="caution">
    <text evidence="3">The sequence shown here is derived from an EMBL/GenBank/DDBJ whole genome shotgun (WGS) entry which is preliminary data.</text>
</comment>
<reference evidence="3 4" key="1">
    <citation type="submission" date="2020-08" db="EMBL/GenBank/DDBJ databases">
        <title>Genomic Encyclopedia of Type Strains, Phase IV (KMG-IV): sequencing the most valuable type-strain genomes for metagenomic binning, comparative biology and taxonomic classification.</title>
        <authorList>
            <person name="Goeker M."/>
        </authorList>
    </citation>
    <scope>NUCLEOTIDE SEQUENCE [LARGE SCALE GENOMIC DNA]</scope>
    <source>
        <strain evidence="3 4">DSM 26718</strain>
    </source>
</reference>
<dbReference type="RefSeq" id="WP_183403634.1">
    <property type="nucleotide sequence ID" value="NZ_JACHGG010000003.1"/>
</dbReference>
<evidence type="ECO:0000313" key="4">
    <source>
        <dbReference type="Proteomes" id="UP000532746"/>
    </source>
</evidence>
<dbReference type="Pfam" id="PF10091">
    <property type="entry name" value="Glycoamylase"/>
    <property type="match status" value="1"/>
</dbReference>
<keyword evidence="1" id="KW-0732">Signal</keyword>
<organism evidence="3 4">
    <name type="scientific">Hymenobacter luteus</name>
    <dbReference type="NCBI Taxonomy" id="1411122"/>
    <lineage>
        <taxon>Bacteria</taxon>
        <taxon>Pseudomonadati</taxon>
        <taxon>Bacteroidota</taxon>
        <taxon>Cytophagia</taxon>
        <taxon>Cytophagales</taxon>
        <taxon>Hymenobacteraceae</taxon>
        <taxon>Hymenobacter</taxon>
    </lineage>
</organism>
<sequence length="459" mass="52174">MKKHCLLLALLCGLLPGLLRAQQKSAPQKAPAPAATARFDPRQRPKNLTDEQLLDLVQRQTFRYFWDFGHPVSGMARERSNVAYDYGNEVVTTGGTGFGIMAIIVAAERQWIAREEAAARIYKIVRFLEKKSDSFHGVFPHWLNGATGKTIRFSQKDDGGDLVETSFLFQGLICARQYFTGESATERDLRNHILWLWEGVEWNWHQQGGQNVLYWHWSPNNGWSMNHQIHGWNECLITYVLAASAPKYAIDKKVYDQGWATGDYFKNGKEFYQTKLPLGFDYGGPLFFSHYSFLGLDPRGLKDQYADYWQQNQAHTRINYAYCVQNPKQYKGYGPNSWGLTASDSPKGYAAHSPTEDLGVISPTAALSAMPYAPKESMAALKHFYFDLGDKIWSQYGFVDGFSEHHNWYAKSHLAVDQGPIVVMIENHRTGLLWRLFMSSPDVQRGLGKLGFEGAQVKK</sequence>
<evidence type="ECO:0000259" key="2">
    <source>
        <dbReference type="Pfam" id="PF10091"/>
    </source>
</evidence>
<dbReference type="PIRSF" id="PIRSF028431">
    <property type="entry name" value="UCP028431"/>
    <property type="match status" value="1"/>
</dbReference>
<feature type="domain" description="Glycoamylase-like" evidence="2">
    <location>
        <begin position="226"/>
        <end position="441"/>
    </location>
</feature>
<dbReference type="InterPro" id="IPR016883">
    <property type="entry name" value="UCP028431"/>
</dbReference>
<feature type="signal peptide" evidence="1">
    <location>
        <begin position="1"/>
        <end position="21"/>
    </location>
</feature>
<dbReference type="EMBL" id="JACHGG010000003">
    <property type="protein sequence ID" value="MBB6059947.1"/>
    <property type="molecule type" value="Genomic_DNA"/>
</dbReference>
<dbReference type="Gene3D" id="1.50.10.140">
    <property type="match status" value="1"/>
</dbReference>
<dbReference type="AlphaFoldDB" id="A0A7W9WDS2"/>
<evidence type="ECO:0000313" key="3">
    <source>
        <dbReference type="EMBL" id="MBB6059947.1"/>
    </source>
</evidence>